<evidence type="ECO:0000313" key="1">
    <source>
        <dbReference type="EMBL" id="NEM89530.1"/>
    </source>
</evidence>
<organism evidence="1 2">
    <name type="scientific">Escherichia coli</name>
    <dbReference type="NCBI Taxonomy" id="562"/>
    <lineage>
        <taxon>Bacteria</taxon>
        <taxon>Pseudomonadati</taxon>
        <taxon>Pseudomonadota</taxon>
        <taxon>Gammaproteobacteria</taxon>
        <taxon>Enterobacterales</taxon>
        <taxon>Enterobacteriaceae</taxon>
        <taxon>Escherichia</taxon>
    </lineage>
</organism>
<dbReference type="GO" id="GO:0005524">
    <property type="term" value="F:ATP binding"/>
    <property type="evidence" value="ECO:0007669"/>
    <property type="project" value="UniProtKB-KW"/>
</dbReference>
<dbReference type="AlphaFoldDB" id="A0A8T6Q5F9"/>
<dbReference type="Proteomes" id="UP000469708">
    <property type="component" value="Unassembled WGS sequence"/>
</dbReference>
<dbReference type="EMBL" id="JAAGYI010000563">
    <property type="protein sequence ID" value="NEM89530.1"/>
    <property type="molecule type" value="Genomic_DNA"/>
</dbReference>
<keyword evidence="1" id="KW-0547">Nucleotide-binding</keyword>
<protein>
    <submittedName>
        <fullName evidence="1">ATP-binding protein</fullName>
    </submittedName>
</protein>
<feature type="non-terminal residue" evidence="1">
    <location>
        <position position="162"/>
    </location>
</feature>
<evidence type="ECO:0000313" key="2">
    <source>
        <dbReference type="Proteomes" id="UP000469708"/>
    </source>
</evidence>
<accession>A0A8T6Q5F9</accession>
<keyword evidence="1" id="KW-0067">ATP-binding</keyword>
<gene>
    <name evidence="1" type="ORF">G3V95_29790</name>
</gene>
<feature type="non-terminal residue" evidence="1">
    <location>
        <position position="1"/>
    </location>
</feature>
<sequence>LLTQIYIKLNDVMTLIALSGEELFYEMGITVDIMESLKQATASDSLPPLQTFWALDGLVFSELKNGVSEQIAQWLEAMGALLKEHEFGYRERTAYTMKRMLFLSEKGDFSEVQTLAEDARLSLPDEEHARIFDYNHAIALWRLKRYKQAETLCLSVVNRYYA</sequence>
<name>A0A8T6Q5F9_ECOLX</name>
<comment type="caution">
    <text evidence="1">The sequence shown here is derived from an EMBL/GenBank/DDBJ whole genome shotgun (WGS) entry which is preliminary data.</text>
</comment>
<proteinExistence type="predicted"/>
<reference evidence="1 2" key="1">
    <citation type="submission" date="2020-02" db="EMBL/GenBank/DDBJ databases">
        <authorList>
            <person name="Subbiah M."/>
            <person name="Call D."/>
        </authorList>
    </citation>
    <scope>NUCLEOTIDE SEQUENCE [LARGE SCALE GENOMIC DNA]</scope>
    <source>
        <strain evidence="1 2">8375wC2</strain>
    </source>
</reference>